<dbReference type="InterPro" id="IPR036052">
    <property type="entry name" value="TrpB-like_PALP_sf"/>
</dbReference>
<comment type="caution">
    <text evidence="5">The sequence shown here is derived from an EMBL/GenBank/DDBJ whole genome shotgun (WGS) entry which is preliminary data.</text>
</comment>
<evidence type="ECO:0000256" key="2">
    <source>
        <dbReference type="ARBA" id="ARBA00022898"/>
    </source>
</evidence>
<dbReference type="Proteomes" id="UP001596447">
    <property type="component" value="Unassembled WGS sequence"/>
</dbReference>
<dbReference type="Gene3D" id="3.40.50.1100">
    <property type="match status" value="2"/>
</dbReference>
<accession>A0ABD5Z7Q7</accession>
<name>A0ABD5Z7Q7_9EURY</name>
<dbReference type="PANTHER" id="PTHR48078:SF6">
    <property type="entry name" value="L-THREONINE DEHYDRATASE CATABOLIC TDCB"/>
    <property type="match status" value="1"/>
</dbReference>
<dbReference type="Pfam" id="PF00291">
    <property type="entry name" value="PALP"/>
    <property type="match status" value="1"/>
</dbReference>
<sequence length="362" mass="38083">MMAALACRDCGRTYAGGVDEPWRCTCGHALDFAERPLPDHGPDAVDPKRGLWAFEEFVPVSPEVTFDEGWTPLTRSETWDAQFKLDYCFPSGSYKDRGATALLSRAAELGVERVLEDSSGNAGAAVAQYAARAGIDARIFVPADAKPAKLRAIEASGADVVQVEGTRQDVTDACVDAVEAGEGWYASHAWNPAFFAGTSTFAFEVAAQRDWQVPDAVVLPLGHGTLFLGAYRGFRALHDAGWVDSVPRLLGVQAAGVAPIAAELHGTGAALGDNAVADGVQIAEPARKDQILDAIDDTDGDAIALDADPTADALDALHEAGFYVEPTSAIAVAGLDTYRERGVVDADDDVVVALTGHGLKGE</sequence>
<dbReference type="RefSeq" id="WP_382218364.1">
    <property type="nucleotide sequence ID" value="NZ_CP122312.1"/>
</dbReference>
<keyword evidence="6" id="KW-1185">Reference proteome</keyword>
<dbReference type="InterPro" id="IPR050147">
    <property type="entry name" value="Ser/Thr_Dehydratase"/>
</dbReference>
<evidence type="ECO:0000256" key="1">
    <source>
        <dbReference type="ARBA" id="ARBA00001933"/>
    </source>
</evidence>
<dbReference type="SUPFAM" id="SSF53686">
    <property type="entry name" value="Tryptophan synthase beta subunit-like PLP-dependent enzymes"/>
    <property type="match status" value="1"/>
</dbReference>
<dbReference type="GO" id="GO:0016829">
    <property type="term" value="F:lyase activity"/>
    <property type="evidence" value="ECO:0007669"/>
    <property type="project" value="UniProtKB-KW"/>
</dbReference>
<evidence type="ECO:0000256" key="3">
    <source>
        <dbReference type="ARBA" id="ARBA00023239"/>
    </source>
</evidence>
<dbReference type="AlphaFoldDB" id="A0ABD5Z7Q7"/>
<keyword evidence="2" id="KW-0663">Pyridoxal phosphate</keyword>
<dbReference type="PANTHER" id="PTHR48078">
    <property type="entry name" value="THREONINE DEHYDRATASE, MITOCHONDRIAL-RELATED"/>
    <property type="match status" value="1"/>
</dbReference>
<dbReference type="InterPro" id="IPR000634">
    <property type="entry name" value="Ser/Thr_deHydtase_PyrdxlP-BS"/>
</dbReference>
<organism evidence="5 6">
    <name type="scientific">Halospeciosus flavus</name>
    <dbReference type="NCBI Taxonomy" id="3032283"/>
    <lineage>
        <taxon>Archaea</taxon>
        <taxon>Methanobacteriati</taxon>
        <taxon>Methanobacteriota</taxon>
        <taxon>Stenosarchaea group</taxon>
        <taxon>Halobacteria</taxon>
        <taxon>Halobacteriales</taxon>
        <taxon>Halobacteriaceae</taxon>
        <taxon>Halospeciosus</taxon>
    </lineage>
</organism>
<keyword evidence="3" id="KW-0456">Lyase</keyword>
<dbReference type="PROSITE" id="PS00165">
    <property type="entry name" value="DEHYDRATASE_SER_THR"/>
    <property type="match status" value="1"/>
</dbReference>
<evidence type="ECO:0000313" key="5">
    <source>
        <dbReference type="EMBL" id="MFC7201262.1"/>
    </source>
</evidence>
<evidence type="ECO:0000259" key="4">
    <source>
        <dbReference type="Pfam" id="PF00291"/>
    </source>
</evidence>
<evidence type="ECO:0000313" key="6">
    <source>
        <dbReference type="Proteomes" id="UP001596447"/>
    </source>
</evidence>
<dbReference type="InterPro" id="IPR001926">
    <property type="entry name" value="TrpB-like_PALP"/>
</dbReference>
<protein>
    <submittedName>
        <fullName evidence="5">Pyridoxal-phosphate dependent enzyme</fullName>
    </submittedName>
</protein>
<comment type="cofactor">
    <cofactor evidence="1">
        <name>pyridoxal 5'-phosphate</name>
        <dbReference type="ChEBI" id="CHEBI:597326"/>
    </cofactor>
</comment>
<dbReference type="EMBL" id="JBHTAR010000011">
    <property type="protein sequence ID" value="MFC7201262.1"/>
    <property type="molecule type" value="Genomic_DNA"/>
</dbReference>
<reference evidence="5 6" key="1">
    <citation type="journal article" date="2019" name="Int. J. Syst. Evol. Microbiol.">
        <title>The Global Catalogue of Microorganisms (GCM) 10K type strain sequencing project: providing services to taxonomists for standard genome sequencing and annotation.</title>
        <authorList>
            <consortium name="The Broad Institute Genomics Platform"/>
            <consortium name="The Broad Institute Genome Sequencing Center for Infectious Disease"/>
            <person name="Wu L."/>
            <person name="Ma J."/>
        </authorList>
    </citation>
    <scope>NUCLEOTIDE SEQUENCE [LARGE SCALE GENOMIC DNA]</scope>
    <source>
        <strain evidence="5 6">XZGYJ-43</strain>
    </source>
</reference>
<feature type="domain" description="Tryptophan synthase beta chain-like PALP" evidence="4">
    <location>
        <begin position="65"/>
        <end position="356"/>
    </location>
</feature>
<gene>
    <name evidence="5" type="ORF">ACFQJ9_17935</name>
</gene>
<proteinExistence type="predicted"/>